<comment type="similarity">
    <text evidence="2 11">Belongs to the 'phage' integrase family. XerC subfamily.</text>
</comment>
<keyword evidence="16" id="KW-1185">Reference proteome</keyword>
<dbReference type="Pfam" id="PF00589">
    <property type="entry name" value="Phage_integrase"/>
    <property type="match status" value="1"/>
</dbReference>
<dbReference type="NCBIfam" id="NF040815">
    <property type="entry name" value="recomb_XerA_Arch"/>
    <property type="match status" value="1"/>
</dbReference>
<keyword evidence="4 11" id="KW-0963">Cytoplasm</keyword>
<comment type="function">
    <text evidence="11">Site-specific tyrosine recombinase, which acts by catalyzing the cutting and rejoining of the recombining DNA molecules. The XerC-XerD complex is essential to convert dimers of the bacterial chromosome into monomers to permit their segregation at cell division. It also contributes to the segregational stability of plasmids.</text>
</comment>
<reference evidence="15 16" key="1">
    <citation type="submission" date="2023-07" db="EMBL/GenBank/DDBJ databases">
        <title>Genomic Encyclopedia of Type Strains, Phase IV (KMG-IV): sequencing the most valuable type-strain genomes for metagenomic binning, comparative biology and taxonomic classification.</title>
        <authorList>
            <person name="Goeker M."/>
        </authorList>
    </citation>
    <scope>NUCLEOTIDE SEQUENCE [LARGE SCALE GENOMIC DNA]</scope>
    <source>
        <strain evidence="15 16">DSM 19154</strain>
    </source>
</reference>
<keyword evidence="10 11" id="KW-0131">Cell cycle</keyword>
<dbReference type="PROSITE" id="PS51898">
    <property type="entry name" value="TYR_RECOMBINASE"/>
    <property type="match status" value="1"/>
</dbReference>
<dbReference type="Proteomes" id="UP001225034">
    <property type="component" value="Unassembled WGS sequence"/>
</dbReference>
<dbReference type="InterPro" id="IPR004107">
    <property type="entry name" value="Integrase_SAM-like_N"/>
</dbReference>
<evidence type="ECO:0000313" key="16">
    <source>
        <dbReference type="Proteomes" id="UP001225034"/>
    </source>
</evidence>
<dbReference type="CDD" id="cd00798">
    <property type="entry name" value="INT_XerDC_C"/>
    <property type="match status" value="1"/>
</dbReference>
<dbReference type="InterPro" id="IPR011932">
    <property type="entry name" value="Recomb_XerD"/>
</dbReference>
<accession>A0ABT9YFS9</accession>
<organism evidence="15 16">
    <name type="scientific">Alkalicoccobacillus murimartini</name>
    <dbReference type="NCBI Taxonomy" id="171685"/>
    <lineage>
        <taxon>Bacteria</taxon>
        <taxon>Bacillati</taxon>
        <taxon>Bacillota</taxon>
        <taxon>Bacilli</taxon>
        <taxon>Bacillales</taxon>
        <taxon>Bacillaceae</taxon>
        <taxon>Alkalicoccobacillus</taxon>
    </lineage>
</organism>
<dbReference type="NCBIfam" id="TIGR02224">
    <property type="entry name" value="recomb_XerC"/>
    <property type="match status" value="1"/>
</dbReference>
<dbReference type="NCBIfam" id="TIGR02225">
    <property type="entry name" value="recomb_XerD"/>
    <property type="match status" value="1"/>
</dbReference>
<evidence type="ECO:0000313" key="15">
    <source>
        <dbReference type="EMBL" id="MDQ0206355.1"/>
    </source>
</evidence>
<dbReference type="InterPro" id="IPR010998">
    <property type="entry name" value="Integrase_recombinase_N"/>
</dbReference>
<dbReference type="Pfam" id="PF02899">
    <property type="entry name" value="Phage_int_SAM_1"/>
    <property type="match status" value="1"/>
</dbReference>
<dbReference type="EMBL" id="JAUSUA010000001">
    <property type="protein sequence ID" value="MDQ0206355.1"/>
    <property type="molecule type" value="Genomic_DNA"/>
</dbReference>
<dbReference type="InterPro" id="IPR002104">
    <property type="entry name" value="Integrase_catalytic"/>
</dbReference>
<dbReference type="InterPro" id="IPR050090">
    <property type="entry name" value="Tyrosine_recombinase_XerCD"/>
</dbReference>
<sequence>MDQIVEKQWLERFMRYLQIEKGCSPHTLSNYTRDIHAFYAFMKREGLESISNVTYADLRVYLSELFEQSYARKTVSRRISSMRSFCHFLKREELIKENVFAHASLPKAEGRLPQFLYEEEMQKLFDGINGDTPLDLRDRALLELLYATGMRVSECTSIMLDHLDFSIGTVLVYGKGKKERYVPIGSYAIHALQMYISRGRPELLSKSSVPNQQLFLNYRGGALSERSYRTILTKRMDEAALYHRISPHKLRHSFATHLLNNGADLRVVQELLGHEHLSTTQVYTHVTKDRLRDVYMNHHPRA</sequence>
<evidence type="ECO:0000256" key="4">
    <source>
        <dbReference type="ARBA" id="ARBA00022490"/>
    </source>
</evidence>
<evidence type="ECO:0000259" key="14">
    <source>
        <dbReference type="PROSITE" id="PS51900"/>
    </source>
</evidence>
<protein>
    <recommendedName>
        <fullName evidence="11 12">Tyrosine recombinase XerC</fullName>
    </recommendedName>
</protein>
<dbReference type="PANTHER" id="PTHR30349:SF77">
    <property type="entry name" value="TYROSINE RECOMBINASE XERC"/>
    <property type="match status" value="1"/>
</dbReference>
<feature type="active site" evidence="11">
    <location>
        <position position="175"/>
    </location>
</feature>
<evidence type="ECO:0000256" key="11">
    <source>
        <dbReference type="HAMAP-Rule" id="MF_01808"/>
    </source>
</evidence>
<dbReference type="InterPro" id="IPR011010">
    <property type="entry name" value="DNA_brk_join_enz"/>
</dbReference>
<evidence type="ECO:0000256" key="12">
    <source>
        <dbReference type="NCBIfam" id="TIGR02224"/>
    </source>
</evidence>
<dbReference type="InterPro" id="IPR044068">
    <property type="entry name" value="CB"/>
</dbReference>
<feature type="domain" description="Tyr recombinase" evidence="13">
    <location>
        <begin position="111"/>
        <end position="296"/>
    </location>
</feature>
<feature type="active site" evidence="11">
    <location>
        <position position="248"/>
    </location>
</feature>
<feature type="active site" evidence="11">
    <location>
        <position position="274"/>
    </location>
</feature>
<evidence type="ECO:0000256" key="6">
    <source>
        <dbReference type="ARBA" id="ARBA00022829"/>
    </source>
</evidence>
<evidence type="ECO:0000256" key="9">
    <source>
        <dbReference type="ARBA" id="ARBA00023172"/>
    </source>
</evidence>
<dbReference type="SUPFAM" id="SSF56349">
    <property type="entry name" value="DNA breaking-rejoining enzymes"/>
    <property type="match status" value="1"/>
</dbReference>
<evidence type="ECO:0000256" key="5">
    <source>
        <dbReference type="ARBA" id="ARBA00022618"/>
    </source>
</evidence>
<comment type="caution">
    <text evidence="15">The sequence shown here is derived from an EMBL/GenBank/DDBJ whole genome shotgun (WGS) entry which is preliminary data.</text>
</comment>
<evidence type="ECO:0000256" key="1">
    <source>
        <dbReference type="ARBA" id="ARBA00004496"/>
    </source>
</evidence>
<dbReference type="NCBIfam" id="NF001399">
    <property type="entry name" value="PRK00283.1"/>
    <property type="match status" value="1"/>
</dbReference>
<evidence type="ECO:0000256" key="8">
    <source>
        <dbReference type="ARBA" id="ARBA00023125"/>
    </source>
</evidence>
<dbReference type="Gene3D" id="1.10.443.10">
    <property type="entry name" value="Intergrase catalytic core"/>
    <property type="match status" value="1"/>
</dbReference>
<feature type="active site" evidence="11">
    <location>
        <position position="151"/>
    </location>
</feature>
<proteinExistence type="inferred from homology"/>
<evidence type="ECO:0000256" key="2">
    <source>
        <dbReference type="ARBA" id="ARBA00006657"/>
    </source>
</evidence>
<dbReference type="InterPro" id="IPR011931">
    <property type="entry name" value="Recomb_XerC"/>
</dbReference>
<keyword evidence="6 11" id="KW-0159">Chromosome partition</keyword>
<evidence type="ECO:0000256" key="3">
    <source>
        <dbReference type="ARBA" id="ARBA00010450"/>
    </source>
</evidence>
<dbReference type="RefSeq" id="WP_306980690.1">
    <property type="nucleotide sequence ID" value="NZ_JAUSUA010000001.1"/>
</dbReference>
<keyword evidence="9 11" id="KW-0233">DNA recombination</keyword>
<comment type="similarity">
    <text evidence="3">Belongs to the 'phage' integrase family. XerD subfamily.</text>
</comment>
<dbReference type="PROSITE" id="PS51900">
    <property type="entry name" value="CB"/>
    <property type="match status" value="1"/>
</dbReference>
<comment type="subunit">
    <text evidence="11">Forms a cyclic heterotetrameric complex composed of two molecules of XerC and two molecules of XerD.</text>
</comment>
<dbReference type="Gene3D" id="1.10.150.130">
    <property type="match status" value="1"/>
</dbReference>
<evidence type="ECO:0000256" key="7">
    <source>
        <dbReference type="ARBA" id="ARBA00022908"/>
    </source>
</evidence>
<evidence type="ECO:0000259" key="13">
    <source>
        <dbReference type="PROSITE" id="PS51898"/>
    </source>
</evidence>
<keyword evidence="7 11" id="KW-0229">DNA integration</keyword>
<feature type="active site" evidence="11">
    <location>
        <position position="251"/>
    </location>
</feature>
<dbReference type="InterPro" id="IPR013762">
    <property type="entry name" value="Integrase-like_cat_sf"/>
</dbReference>
<evidence type="ECO:0000256" key="10">
    <source>
        <dbReference type="ARBA" id="ARBA00023306"/>
    </source>
</evidence>
<gene>
    <name evidence="11" type="primary">xerC</name>
    <name evidence="15" type="ORF">J2S05_001129</name>
</gene>
<feature type="domain" description="Core-binding (CB)" evidence="14">
    <location>
        <begin position="4"/>
        <end position="90"/>
    </location>
</feature>
<dbReference type="HAMAP" id="MF_01808">
    <property type="entry name" value="Recomb_XerC_XerD"/>
    <property type="match status" value="1"/>
</dbReference>
<comment type="subcellular location">
    <subcellularLocation>
        <location evidence="1 11">Cytoplasm</location>
    </subcellularLocation>
</comment>
<keyword evidence="5 11" id="KW-0132">Cell division</keyword>
<dbReference type="PANTHER" id="PTHR30349">
    <property type="entry name" value="PHAGE INTEGRASE-RELATED"/>
    <property type="match status" value="1"/>
</dbReference>
<name>A0ABT9YFS9_9BACI</name>
<feature type="active site" description="O-(3'-phospho-DNA)-tyrosine intermediate" evidence="11">
    <location>
        <position position="283"/>
    </location>
</feature>
<dbReference type="InterPro" id="IPR023009">
    <property type="entry name" value="Tyrosine_recombinase_XerC/XerD"/>
</dbReference>
<keyword evidence="8 11" id="KW-0238">DNA-binding</keyword>